<dbReference type="EMBL" id="JBEPMM010000013">
    <property type="protein sequence ID" value="MET3694270.1"/>
    <property type="molecule type" value="Genomic_DNA"/>
</dbReference>
<dbReference type="Proteomes" id="UP001549145">
    <property type="component" value="Unassembled WGS sequence"/>
</dbReference>
<sequence length="150" mass="16408">MIGDSRDVYGYITLDKFLVGRGMAEVERNLGFHAGRLSRGAAFIKLMRLPALTEFDLAAYSITAQHRYTAPTGYDLDKLKAIAASQWTLSGGNRLVKVIPVIGHDETMRDEDQYPVGAGVPQWRLVTKTGIPGIVVAETHTGADVYRPAC</sequence>
<accession>A0ABV2L8V4</accession>
<proteinExistence type="predicted"/>
<protein>
    <submittedName>
        <fullName evidence="1">Uncharacterized protein</fullName>
    </submittedName>
</protein>
<keyword evidence="2" id="KW-1185">Reference proteome</keyword>
<dbReference type="RefSeq" id="WP_238283012.1">
    <property type="nucleotide sequence ID" value="NZ_BPQL01000231.1"/>
</dbReference>
<evidence type="ECO:0000313" key="1">
    <source>
        <dbReference type="EMBL" id="MET3694270.1"/>
    </source>
</evidence>
<name>A0ABV2L8V4_9HYPH</name>
<evidence type="ECO:0000313" key="2">
    <source>
        <dbReference type="Proteomes" id="UP001549145"/>
    </source>
</evidence>
<organism evidence="1 2">
    <name type="scientific">Methylobacterium goesingense</name>
    <dbReference type="NCBI Taxonomy" id="243690"/>
    <lineage>
        <taxon>Bacteria</taxon>
        <taxon>Pseudomonadati</taxon>
        <taxon>Pseudomonadota</taxon>
        <taxon>Alphaproteobacteria</taxon>
        <taxon>Hyphomicrobiales</taxon>
        <taxon>Methylobacteriaceae</taxon>
        <taxon>Methylobacterium</taxon>
    </lineage>
</organism>
<gene>
    <name evidence="1" type="ORF">ABID43_003829</name>
</gene>
<comment type="caution">
    <text evidence="1">The sequence shown here is derived from an EMBL/GenBank/DDBJ whole genome shotgun (WGS) entry which is preliminary data.</text>
</comment>
<reference evidence="1 2" key="1">
    <citation type="submission" date="2024-06" db="EMBL/GenBank/DDBJ databases">
        <title>Genomic Encyclopedia of Type Strains, Phase IV (KMG-IV): sequencing the most valuable type-strain genomes for metagenomic binning, comparative biology and taxonomic classification.</title>
        <authorList>
            <person name="Goeker M."/>
        </authorList>
    </citation>
    <scope>NUCLEOTIDE SEQUENCE [LARGE SCALE GENOMIC DNA]</scope>
    <source>
        <strain evidence="1 2">DSM 21331</strain>
    </source>
</reference>